<evidence type="ECO:0000313" key="2">
    <source>
        <dbReference type="EMBL" id="PZG20259.1"/>
    </source>
</evidence>
<dbReference type="AlphaFoldDB" id="A0A2W2EU01"/>
<dbReference type="Proteomes" id="UP000249304">
    <property type="component" value="Unassembled WGS sequence"/>
</dbReference>
<feature type="region of interest" description="Disordered" evidence="1">
    <location>
        <begin position="170"/>
        <end position="206"/>
    </location>
</feature>
<gene>
    <name evidence="2" type="ORF">C1J01_09975</name>
</gene>
<evidence type="ECO:0000256" key="1">
    <source>
        <dbReference type="SAM" id="MobiDB-lite"/>
    </source>
</evidence>
<dbReference type="RefSeq" id="WP_111178404.1">
    <property type="nucleotide sequence ID" value="NZ_POUD01000028.1"/>
</dbReference>
<dbReference type="EMBL" id="POUD01000028">
    <property type="protein sequence ID" value="PZG20259.1"/>
    <property type="molecule type" value="Genomic_DNA"/>
</dbReference>
<dbReference type="OrthoDB" id="3569145at2"/>
<sequence>MTIAPGRGEPRIRVSVSPHLTVLAMIPDALAGRRRGLPEPWRRTLGARVGRPGHEAPRPLACSAVAPGTLVPVAPTAGDVSVEDQLSALRDAPPETLTRDLERAFGPGTPPPEWRRAAERPGRWLHDYAAALADAWEAAELAGKDALVVGLDEPDAGWIAYPVPGAGSLWRESPGPPGRRNCSLCSRPGDRPLSCGDGRGAEKFPT</sequence>
<keyword evidence="3" id="KW-1185">Reference proteome</keyword>
<protein>
    <submittedName>
        <fullName evidence="2">Uncharacterized protein</fullName>
    </submittedName>
</protein>
<name>A0A2W2EU01_9ACTN</name>
<comment type="caution">
    <text evidence="2">The sequence shown here is derived from an EMBL/GenBank/DDBJ whole genome shotgun (WGS) entry which is preliminary data.</text>
</comment>
<proteinExistence type="predicted"/>
<organism evidence="2 3">
    <name type="scientific">Nonomuraea aridisoli</name>
    <dbReference type="NCBI Taxonomy" id="2070368"/>
    <lineage>
        <taxon>Bacteria</taxon>
        <taxon>Bacillati</taxon>
        <taxon>Actinomycetota</taxon>
        <taxon>Actinomycetes</taxon>
        <taxon>Streptosporangiales</taxon>
        <taxon>Streptosporangiaceae</taxon>
        <taxon>Nonomuraea</taxon>
    </lineage>
</organism>
<reference evidence="2 3" key="1">
    <citation type="submission" date="2018-01" db="EMBL/GenBank/DDBJ databases">
        <title>Draft genome sequence of Nonomuraea sp. KC333.</title>
        <authorList>
            <person name="Sahin N."/>
            <person name="Saygin H."/>
            <person name="Ay H."/>
        </authorList>
    </citation>
    <scope>NUCLEOTIDE SEQUENCE [LARGE SCALE GENOMIC DNA]</scope>
    <source>
        <strain evidence="2 3">KC333</strain>
    </source>
</reference>
<evidence type="ECO:0000313" key="3">
    <source>
        <dbReference type="Proteomes" id="UP000249304"/>
    </source>
</evidence>
<accession>A0A2W2EU01</accession>